<evidence type="ECO:0000313" key="3">
    <source>
        <dbReference type="EMBL" id="KLO38369.1"/>
    </source>
</evidence>
<accession>A0A0I9UAU5</accession>
<dbReference type="EMBL" id="LDPR01000002">
    <property type="protein sequence ID" value="KLO38369.1"/>
    <property type="molecule type" value="Genomic_DNA"/>
</dbReference>
<comment type="similarity">
    <text evidence="1">Belongs to the mycobacterial PPE family.</text>
</comment>
<evidence type="ECO:0000313" key="4">
    <source>
        <dbReference type="Proteomes" id="UP000036334"/>
    </source>
</evidence>
<dbReference type="PATRIC" id="fig|29311.19.peg.2333"/>
<reference evidence="3 4" key="1">
    <citation type="submission" date="2015-05" db="EMBL/GenBank/DDBJ databases">
        <title>Genome sequence of Mycobacterium haemophilum.</title>
        <authorList>
            <person name="Greninger A.L."/>
            <person name="Cunningham G."/>
            <person name="Miller S."/>
        </authorList>
    </citation>
    <scope>NUCLEOTIDE SEQUENCE [LARGE SCALE GENOMIC DNA]</scope>
    <source>
        <strain evidence="4">UC1</strain>
    </source>
</reference>
<dbReference type="OrthoDB" id="4752337at2"/>
<dbReference type="PANTHER" id="PTHR46766:SF1">
    <property type="entry name" value="GLUTAMINE-RICH PROTEIN 2"/>
    <property type="match status" value="1"/>
</dbReference>
<dbReference type="GO" id="GO:0052572">
    <property type="term" value="P:response to host immune response"/>
    <property type="evidence" value="ECO:0007669"/>
    <property type="project" value="TreeGrafter"/>
</dbReference>
<dbReference type="Gene3D" id="1.20.1260.20">
    <property type="entry name" value="PPE superfamily"/>
    <property type="match status" value="1"/>
</dbReference>
<organism evidence="3 4">
    <name type="scientific">Mycobacterium haemophilum</name>
    <dbReference type="NCBI Taxonomy" id="29311"/>
    <lineage>
        <taxon>Bacteria</taxon>
        <taxon>Bacillati</taxon>
        <taxon>Actinomycetota</taxon>
        <taxon>Actinomycetes</taxon>
        <taxon>Mycobacteriales</taxon>
        <taxon>Mycobacteriaceae</taxon>
        <taxon>Mycobacterium</taxon>
    </lineage>
</organism>
<dbReference type="PANTHER" id="PTHR46766">
    <property type="entry name" value="GLUTAMINE-RICH PROTEIN 2"/>
    <property type="match status" value="1"/>
</dbReference>
<gene>
    <name evidence="3" type="ORF">ABH38_02790</name>
</gene>
<sequence length="190" mass="21093">MPHSEGIPPEINSSNMLNGPGPLSITYACMQWKTLIQEVQNLKSSFNQILRCLMDNWSGPAAIQVSNAATPFQNWLNYLHTKVDTTETEIRSIMYAVHNARHGVVDPELIDANRAQALVLSSDNELGQNTAAIAALEEEYAEYWDQDGMVMERYRDAVRFALSRLTPWTPPPPIATNTGLVQPVPRVAGS</sequence>
<keyword evidence="4" id="KW-1185">Reference proteome</keyword>
<dbReference type="Proteomes" id="UP000036334">
    <property type="component" value="Unassembled WGS sequence"/>
</dbReference>
<dbReference type="InterPro" id="IPR038332">
    <property type="entry name" value="PPE_sf"/>
</dbReference>
<evidence type="ECO:0000259" key="2">
    <source>
        <dbReference type="Pfam" id="PF00823"/>
    </source>
</evidence>
<feature type="domain" description="PPE" evidence="2">
    <location>
        <begin position="7"/>
        <end position="166"/>
    </location>
</feature>
<dbReference type="SUPFAM" id="SSF140459">
    <property type="entry name" value="PE/PPE dimer-like"/>
    <property type="match status" value="1"/>
</dbReference>
<dbReference type="RefSeq" id="WP_047316934.1">
    <property type="nucleotide sequence ID" value="NZ_LDPR01000002.1"/>
</dbReference>
<dbReference type="InterPro" id="IPR000030">
    <property type="entry name" value="PPE_dom"/>
</dbReference>
<dbReference type="AlphaFoldDB" id="A0A0I9UAU5"/>
<evidence type="ECO:0000256" key="1">
    <source>
        <dbReference type="ARBA" id="ARBA00010652"/>
    </source>
</evidence>
<protein>
    <recommendedName>
        <fullName evidence="2">PPE domain-containing protein</fullName>
    </recommendedName>
</protein>
<proteinExistence type="inferred from homology"/>
<name>A0A0I9UAU5_9MYCO</name>
<dbReference type="Pfam" id="PF00823">
    <property type="entry name" value="PPE"/>
    <property type="match status" value="1"/>
</dbReference>
<comment type="caution">
    <text evidence="3">The sequence shown here is derived from an EMBL/GenBank/DDBJ whole genome shotgun (WGS) entry which is preliminary data.</text>
</comment>